<dbReference type="AlphaFoldDB" id="A0A645G9D2"/>
<name>A0A645G9D2_9ZZZZ</name>
<gene>
    <name evidence="1" type="ORF">SDC9_170896</name>
</gene>
<comment type="caution">
    <text evidence="1">The sequence shown here is derived from an EMBL/GenBank/DDBJ whole genome shotgun (WGS) entry which is preliminary data.</text>
</comment>
<proteinExistence type="predicted"/>
<organism evidence="1">
    <name type="scientific">bioreactor metagenome</name>
    <dbReference type="NCBI Taxonomy" id="1076179"/>
    <lineage>
        <taxon>unclassified sequences</taxon>
        <taxon>metagenomes</taxon>
        <taxon>ecological metagenomes</taxon>
    </lineage>
</organism>
<reference evidence="1" key="1">
    <citation type="submission" date="2019-08" db="EMBL/GenBank/DDBJ databases">
        <authorList>
            <person name="Kucharzyk K."/>
            <person name="Murdoch R.W."/>
            <person name="Higgins S."/>
            <person name="Loffler F."/>
        </authorList>
    </citation>
    <scope>NUCLEOTIDE SEQUENCE</scope>
</reference>
<sequence length="107" mass="12672">MKEDLSNTRYALGPGNNLYLSSIFFRLNENWGFRATHHFEARTGEMEEQYYTVYRDLRSWTAALTLRWRELRSGQDDFTIGFAFSLKAYPRYDLGRDVRRPYSLLGG</sequence>
<evidence type="ECO:0008006" key="2">
    <source>
        <dbReference type="Google" id="ProtNLM"/>
    </source>
</evidence>
<protein>
    <recommendedName>
        <fullName evidence="2">LPS-assembly protein LptD</fullName>
    </recommendedName>
</protein>
<accession>A0A645G9D2</accession>
<evidence type="ECO:0000313" key="1">
    <source>
        <dbReference type="EMBL" id="MPN23508.1"/>
    </source>
</evidence>
<dbReference type="EMBL" id="VSSQ01072043">
    <property type="protein sequence ID" value="MPN23508.1"/>
    <property type="molecule type" value="Genomic_DNA"/>
</dbReference>